<dbReference type="EMBL" id="JU331158">
    <property type="protein sequence ID" value="AFE74914.1"/>
    <property type="molecule type" value="mRNA"/>
</dbReference>
<sequence length="83" mass="8719">GRRSPAGSRRQPPPSPPPCAPRGAQVHRGDPGAHGQQRLGDLGSPAALPAPHLREERQRGAVPTRQPESSQRPTAVKQAGRTA</sequence>
<feature type="non-terminal residue" evidence="2">
    <location>
        <position position="83"/>
    </location>
</feature>
<gene>
    <name evidence="2" type="primary">BTBD11</name>
</gene>
<feature type="region of interest" description="Disordered" evidence="1">
    <location>
        <begin position="1"/>
        <end position="83"/>
    </location>
</feature>
<evidence type="ECO:0000256" key="1">
    <source>
        <dbReference type="SAM" id="MobiDB-lite"/>
    </source>
</evidence>
<proteinExistence type="evidence at transcript level"/>
<protein>
    <submittedName>
        <fullName evidence="2">Ankyrin repeat and BTB/POZ domain-containing protein BTBD11 isoform a</fullName>
    </submittedName>
</protein>
<dbReference type="AlphaFoldDB" id="H9FJV5"/>
<feature type="compositionally biased region" description="Low complexity" evidence="1">
    <location>
        <begin position="1"/>
        <end position="10"/>
    </location>
</feature>
<name>H9FJV5_MACMU</name>
<accession>H9FJV5</accession>
<organism evidence="2">
    <name type="scientific">Macaca mulatta</name>
    <name type="common">Rhesus macaque</name>
    <dbReference type="NCBI Taxonomy" id="9544"/>
    <lineage>
        <taxon>Eukaryota</taxon>
        <taxon>Metazoa</taxon>
        <taxon>Chordata</taxon>
        <taxon>Craniata</taxon>
        <taxon>Vertebrata</taxon>
        <taxon>Euteleostomi</taxon>
        <taxon>Mammalia</taxon>
        <taxon>Eutheria</taxon>
        <taxon>Euarchontoglires</taxon>
        <taxon>Primates</taxon>
        <taxon>Haplorrhini</taxon>
        <taxon>Catarrhini</taxon>
        <taxon>Cercopithecidae</taxon>
        <taxon>Cercopithecinae</taxon>
        <taxon>Macaca</taxon>
    </lineage>
</organism>
<feature type="compositionally biased region" description="Pro residues" evidence="1">
    <location>
        <begin position="11"/>
        <end position="20"/>
    </location>
</feature>
<evidence type="ECO:0000313" key="2">
    <source>
        <dbReference type="EMBL" id="AFE74914.1"/>
    </source>
</evidence>
<reference evidence="2" key="1">
    <citation type="journal article" date="2014" name="Biol. Direct">
        <title>A new rhesus macaque assembly and annotation for next-generation sequencing analyses.</title>
        <authorList>
            <person name="Zimin A.V."/>
            <person name="Cornish A.S."/>
            <person name="Maudhoo M.D."/>
            <person name="Gibbs R.M."/>
            <person name="Zhang X."/>
            <person name="Pandey S."/>
            <person name="Meehan D.T."/>
            <person name="Wipfler K."/>
            <person name="Bosinger S.E."/>
            <person name="Johnson Z.P."/>
            <person name="Tharp G.K."/>
            <person name="Marcais G."/>
            <person name="Roberts M."/>
            <person name="Ferguson B."/>
            <person name="Fox H.S."/>
            <person name="Treangen T."/>
            <person name="Salzberg S.L."/>
            <person name="Yorke J.A."/>
            <person name="Norgren R.B.Jr."/>
        </authorList>
    </citation>
    <scope>NUCLEOTIDE SEQUENCE</scope>
    <source>
        <tissue evidence="2">Caudate</tissue>
    </source>
</reference>
<feature type="non-terminal residue" evidence="2">
    <location>
        <position position="1"/>
    </location>
</feature>